<keyword evidence="2" id="KW-1185">Reference proteome</keyword>
<dbReference type="EMBL" id="CP063361">
    <property type="protein sequence ID" value="UOD29144.1"/>
    <property type="molecule type" value="Genomic_DNA"/>
</dbReference>
<accession>A0ABY4A657</accession>
<reference evidence="1 2" key="1">
    <citation type="submission" date="2020-10" db="EMBL/GenBank/DDBJ databases">
        <title>Genome analysis of Massilia species.</title>
        <authorList>
            <person name="Jung D.-H."/>
        </authorList>
    </citation>
    <scope>NUCLEOTIDE SEQUENCE [LARGE SCALE GENOMIC DNA]</scope>
    <source>
        <strain evidence="2">sipir</strain>
    </source>
</reference>
<evidence type="ECO:0000313" key="2">
    <source>
        <dbReference type="Proteomes" id="UP000831532"/>
    </source>
</evidence>
<dbReference type="Proteomes" id="UP000831532">
    <property type="component" value="Chromosome"/>
</dbReference>
<name>A0ABY4A657_9BURK</name>
<gene>
    <name evidence="1" type="ORF">INH39_27605</name>
</gene>
<sequence length="210" mass="23337">MASRSGTYFVNTAVSSEEIGRALIAKFGAILTDIESAYLNPENTQRFSHGGPLRRPSATNFFNGGTKKHSVIYEVKFQDIVEHNVSILRLQIESFTTAMQTQFVHSLYTVIGESCDSIGNVVNAEVEGSTLKALEAVWEKLEIQVAADGTPKLPEMHCGSEAYEKFKEAIDGMSPEDEARMERVKARKIAEGREREVLRQARFIGYGIKT</sequence>
<organism evidence="1 2">
    <name type="scientific">Massilia violaceinigra</name>
    <dbReference type="NCBI Taxonomy" id="2045208"/>
    <lineage>
        <taxon>Bacteria</taxon>
        <taxon>Pseudomonadati</taxon>
        <taxon>Pseudomonadota</taxon>
        <taxon>Betaproteobacteria</taxon>
        <taxon>Burkholderiales</taxon>
        <taxon>Oxalobacteraceae</taxon>
        <taxon>Telluria group</taxon>
        <taxon>Massilia</taxon>
    </lineage>
</organism>
<protein>
    <submittedName>
        <fullName evidence="1">Uncharacterized protein</fullName>
    </submittedName>
</protein>
<evidence type="ECO:0000313" key="1">
    <source>
        <dbReference type="EMBL" id="UOD29144.1"/>
    </source>
</evidence>
<dbReference type="RefSeq" id="WP_243490335.1">
    <property type="nucleotide sequence ID" value="NZ_CP063361.1"/>
</dbReference>
<proteinExistence type="predicted"/>